<reference evidence="1" key="1">
    <citation type="submission" date="2023-10" db="EMBL/GenBank/DDBJ databases">
        <title>Genome assembly of Pristionchus species.</title>
        <authorList>
            <person name="Yoshida K."/>
            <person name="Sommer R.J."/>
        </authorList>
    </citation>
    <scope>NUCLEOTIDE SEQUENCE</scope>
    <source>
        <strain evidence="1">RS5133</strain>
    </source>
</reference>
<protein>
    <submittedName>
        <fullName evidence="1">Uncharacterized protein</fullName>
    </submittedName>
</protein>
<dbReference type="Proteomes" id="UP001432322">
    <property type="component" value="Unassembled WGS sequence"/>
</dbReference>
<evidence type="ECO:0000313" key="2">
    <source>
        <dbReference type="Proteomes" id="UP001432322"/>
    </source>
</evidence>
<sequence length="239" mass="26381">IRARSKIILVQREESRVKEMKSYELLAIACESGDVKFIDTAVYRTPLLRPLPIPTNNAAGSNIVVFCTAWSVQAREKQVSSIDNLFGIYALTAQGRHVFRAFSGPDNKTVITTVIASDVIGQSSYVTRWMATFVAAYGANAVHVSVHRPTSRSRVSVHRLATTVPISACFMHSKHLVVASGEIIAIVCTWALTKGFTRGAAVRKAEESHYGSRCAILVGVFLLRFPCDVKKKRERSRDL</sequence>
<feature type="non-terminal residue" evidence="1">
    <location>
        <position position="1"/>
    </location>
</feature>
<evidence type="ECO:0000313" key="1">
    <source>
        <dbReference type="EMBL" id="GMT30845.1"/>
    </source>
</evidence>
<dbReference type="AlphaFoldDB" id="A0AAV5WGP0"/>
<name>A0AAV5WGP0_9BILA</name>
<dbReference type="EMBL" id="BTSY01000005">
    <property type="protein sequence ID" value="GMT30845.1"/>
    <property type="molecule type" value="Genomic_DNA"/>
</dbReference>
<comment type="caution">
    <text evidence="1">The sequence shown here is derived from an EMBL/GenBank/DDBJ whole genome shotgun (WGS) entry which is preliminary data.</text>
</comment>
<keyword evidence="2" id="KW-1185">Reference proteome</keyword>
<proteinExistence type="predicted"/>
<accession>A0AAV5WGP0</accession>
<gene>
    <name evidence="1" type="ORF">PFISCL1PPCAC_22142</name>
</gene>
<organism evidence="1 2">
    <name type="scientific">Pristionchus fissidentatus</name>
    <dbReference type="NCBI Taxonomy" id="1538716"/>
    <lineage>
        <taxon>Eukaryota</taxon>
        <taxon>Metazoa</taxon>
        <taxon>Ecdysozoa</taxon>
        <taxon>Nematoda</taxon>
        <taxon>Chromadorea</taxon>
        <taxon>Rhabditida</taxon>
        <taxon>Rhabditina</taxon>
        <taxon>Diplogasteromorpha</taxon>
        <taxon>Diplogasteroidea</taxon>
        <taxon>Neodiplogasteridae</taxon>
        <taxon>Pristionchus</taxon>
    </lineage>
</organism>